<evidence type="ECO:0000313" key="2">
    <source>
        <dbReference type="EMBL" id="WOK98760.1"/>
    </source>
</evidence>
<protein>
    <recommendedName>
        <fullName evidence="1">MULE transposase domain-containing protein</fullName>
    </recommendedName>
</protein>
<reference evidence="2 3" key="1">
    <citation type="submission" date="2023-10" db="EMBL/GenBank/DDBJ databases">
        <title>Chromosome-scale genome assembly provides insights into flower coloration mechanisms of Canna indica.</title>
        <authorList>
            <person name="Li C."/>
        </authorList>
    </citation>
    <scope>NUCLEOTIDE SEQUENCE [LARGE SCALE GENOMIC DNA]</scope>
    <source>
        <tissue evidence="2">Flower</tissue>
    </source>
</reference>
<accession>A0AAQ3Q4X0</accession>
<dbReference type="EMBL" id="CP136891">
    <property type="protein sequence ID" value="WOK98760.1"/>
    <property type="molecule type" value="Genomic_DNA"/>
</dbReference>
<dbReference type="PANTHER" id="PTHR31973">
    <property type="entry name" value="POLYPROTEIN, PUTATIVE-RELATED"/>
    <property type="match status" value="1"/>
</dbReference>
<feature type="domain" description="MULE transposase" evidence="1">
    <location>
        <begin position="4"/>
        <end position="98"/>
    </location>
</feature>
<proteinExistence type="predicted"/>
<dbReference type="PANTHER" id="PTHR31973:SF195">
    <property type="entry name" value="MUDR FAMILY TRANSPOSASE"/>
    <property type="match status" value="1"/>
</dbReference>
<dbReference type="Proteomes" id="UP001327560">
    <property type="component" value="Chromosome 2"/>
</dbReference>
<organism evidence="2 3">
    <name type="scientific">Canna indica</name>
    <name type="common">Indian-shot</name>
    <dbReference type="NCBI Taxonomy" id="4628"/>
    <lineage>
        <taxon>Eukaryota</taxon>
        <taxon>Viridiplantae</taxon>
        <taxon>Streptophyta</taxon>
        <taxon>Embryophyta</taxon>
        <taxon>Tracheophyta</taxon>
        <taxon>Spermatophyta</taxon>
        <taxon>Magnoliopsida</taxon>
        <taxon>Liliopsida</taxon>
        <taxon>Zingiberales</taxon>
        <taxon>Cannaceae</taxon>
        <taxon>Canna</taxon>
    </lineage>
</organism>
<evidence type="ECO:0000259" key="1">
    <source>
        <dbReference type="Pfam" id="PF10551"/>
    </source>
</evidence>
<dbReference type="AlphaFoldDB" id="A0AAQ3Q4X0"/>
<sequence length="140" mass="16179">MRPILCIDATHLRGKYSGVLMIATSINEENRLFPVAFAVTEIEKTETWEWFLNELFRCIPGYRGLSIMSDRNPCIIAAVRNVFPDAAHWYCMVHLAKNLVHDVRSKDVMSLFWAAARSTTEHSFNECMQKILAIHEQSYQ</sequence>
<keyword evidence="3" id="KW-1185">Reference proteome</keyword>
<evidence type="ECO:0000313" key="3">
    <source>
        <dbReference type="Proteomes" id="UP001327560"/>
    </source>
</evidence>
<gene>
    <name evidence="2" type="ORF">Cni_G07472</name>
</gene>
<dbReference type="Pfam" id="PF10551">
    <property type="entry name" value="MULE"/>
    <property type="match status" value="1"/>
</dbReference>
<dbReference type="InterPro" id="IPR018289">
    <property type="entry name" value="MULE_transposase_dom"/>
</dbReference>
<name>A0AAQ3Q4X0_9LILI</name>